<organism evidence="15">
    <name type="scientific">Grapevine virus A</name>
    <dbReference type="NCBI Taxonomy" id="35288"/>
    <lineage>
        <taxon>Viruses</taxon>
        <taxon>Riboviria</taxon>
        <taxon>Orthornavirae</taxon>
        <taxon>Kitrinoviricota</taxon>
        <taxon>Alsuviricetes</taxon>
        <taxon>Tymovirales</taxon>
        <taxon>Betaflexiviridae</taxon>
        <taxon>Trivirinae</taxon>
        <taxon>Vitivirus</taxon>
        <taxon>Vitivirus alphavitis</taxon>
    </lineage>
</organism>
<evidence type="ECO:0000256" key="10">
    <source>
        <dbReference type="SAM" id="MobiDB-lite"/>
    </source>
</evidence>
<dbReference type="Gene3D" id="3.40.50.300">
    <property type="entry name" value="P-loop containing nucleotide triphosphate hydrolases"/>
    <property type="match status" value="1"/>
</dbReference>
<proteinExistence type="predicted"/>
<sequence>MSISVSSQRVAASNLFTNGAEEQIKAIKELKSKRLLETELGLDGLFDYFIPDSVREILTGYGMDFSVHSFQGHAHPISKMIENHMLYRIAPHYFSDRTLIISCKESKVKRLKISNKNRNFNFLQYNRLVHAKDHHRYENATRDLDVGSLCGVINLEKTCECVFIHDEVQYWSLDEMQRFLGSLKHAKRVVYSIVYPAEVDAGFSQSLFPEAYTFDLKEGRITWYPDGKAEGAYTQPVNPWLLGCSKTVDSESRSWTITKLQTVGAHHVFSAVLGSFLTEESYKYDNFTIINPNDVLRGRRGCKPLYLRARMIRPTLLYLCALKKADSNSAVAKLRMLSNREENMDEALFVAQLAKQIKDTGLYDRMGNPSIKSLLSEAFHDIAGNLFTRLFNKPEYDARCLEKFIRACETTEFHLPRRFMERVYKGSTIMVQRVVDWVDDEEINALDAVNLQDLSKNDRLPEPYGTLDLHGEAKRAYIPVTRILRSHALILESAKSVELNRIVIVCSARSLPNLRLFLIRLGRFKYMESRGLTDVQDMQEALEDGLLSEEEVEARLFSSQGSDSEDSLEEEQAHPTGEVRENKADAPTFAEVRGLLKENIFTDQLKGREVAFYSRFSQDYKYNGGSHRSLGWDKALDALIAELGLDESYDHCLIQRYKKEGSIGFHADDEPCYLPGGSVVTVNLNGDALFEVKANATGVVEEIHMKDGDVYTMGAGMQQTHKHRVQSLSDGRCSITLRNKTVDYEAQRKDTSSDYEEDVADADEGIEYLKKNSANMCSLKAIAEHMQLSIPTVVSIVNGESPQTLKEIESGGVSVATLVSLSRALGFPIALHGNRGFAQTQGDYRKLHLRVGDGHVEPFEGVASTGGLREALLLSDGVGQGVFRVEKAKADRLAQSFYSGCTGVLLGKYNKGKMHSAELEEPIEVLTSFGFAGSGKSHWCQTILRSCEVEKTLVISPRKVLKDDWVGKISKKHKVVTFEVAFMDDFGCKAIVIDEIGLLPPGYIDLVISVFRPSTLVLLGDPLQSSYHSKRDNVILEASQEDVFSRIKGSLPYLCYSHRLPKNCKIFEIECMGGEAEKRITFRANRGKDEPVICATRAMKEANGSGWYTVSETQGLSFKSCMIKLCEHWAKKEDEDVMVAFTRSRGEIAINVDRKLKEMLLRTSKSELLRKILSGEAYRRSSIIALVKKHIPEAVIIFEENRLASNVDYEERLAGDPYLKSLLSLYEDIEEEEVEFEEPVALEPIRTHLPLSEKLNELVPFDLKAKEHREQYTDAGRTEQIDEEGYGQWGANPMTHKALYLRHTSDDTATFMMSVKKRLRYRSYEGNRRKYIACHGIGRQMFSVLKETYQWRDIESLPDLEKCEKEFMRKRVEKSAALIEQHSGRSDPDWPSNYLKIFLKQQTCTKMEKRGVDAKAGQTIACFAHSVLCRFGPLLRQTEKAFRELLPENVMIYSQKNYMDLDKWAKTWVEGMLGTDSDYEAFDRSQDEKILDMEIEVLKFFLWPEEMIKEYETLKLMMGSALGDLAIMRFSGEFGTFFFNTLSNMVFSCMRYHLDKTTPICFAGDDMYSPGVLQVRKDYEKTLDELTLKAKVHVSEEPLFCGWRMSPYGIIKEPNLILDRWKIARRSGNLDLCIVNYAIEASFGYRLSEYLYDVNIDVDAQQELIREIVEHKHKLPKKIAGLFSDDECEAHSDGDEDFLLDDVGREYRIS</sequence>
<evidence type="ECO:0000256" key="2">
    <source>
        <dbReference type="ARBA" id="ARBA00022679"/>
    </source>
</evidence>
<dbReference type="InterPro" id="IPR037151">
    <property type="entry name" value="AlkB-like_sf"/>
</dbReference>
<evidence type="ECO:0000256" key="1">
    <source>
        <dbReference type="ARBA" id="ARBA00022484"/>
    </source>
</evidence>
<dbReference type="SUPFAM" id="SSF52540">
    <property type="entry name" value="P-loop containing nucleoside triphosphate hydrolases"/>
    <property type="match status" value="1"/>
</dbReference>
<reference evidence="15" key="1">
    <citation type="submission" date="2021-06" db="EMBL/GenBank/DDBJ databases">
        <authorList>
            <person name="Phelan J."/>
            <person name="Boyes I."/>
            <person name="Rast H."/>
            <person name="Rott M."/>
        </authorList>
    </citation>
    <scope>NUCLEOTIDE SEQUENCE</scope>
    <source>
        <strain evidence="15">12G442</strain>
    </source>
</reference>
<evidence type="ECO:0000256" key="6">
    <source>
        <dbReference type="ARBA" id="ARBA00022806"/>
    </source>
</evidence>
<keyword evidence="2" id="KW-0808">Transferase</keyword>
<dbReference type="Pfam" id="PF13532">
    <property type="entry name" value="2OG-FeII_Oxy_2"/>
    <property type="match status" value="1"/>
</dbReference>
<keyword evidence="7" id="KW-0067">ATP-binding</keyword>
<dbReference type="InterPro" id="IPR005123">
    <property type="entry name" value="Oxoglu/Fe-dep_dioxygenase_dom"/>
</dbReference>
<dbReference type="GO" id="GO:0003968">
    <property type="term" value="F:RNA-directed RNA polymerase activity"/>
    <property type="evidence" value="ECO:0007669"/>
    <property type="project" value="UniProtKB-KW"/>
</dbReference>
<dbReference type="GO" id="GO:0003723">
    <property type="term" value="F:RNA binding"/>
    <property type="evidence" value="ECO:0007669"/>
    <property type="project" value="InterPro"/>
</dbReference>
<dbReference type="InterPro" id="IPR027450">
    <property type="entry name" value="AlkB-like"/>
</dbReference>
<dbReference type="Pfam" id="PF01660">
    <property type="entry name" value="Vmethyltransf"/>
    <property type="match status" value="1"/>
</dbReference>
<dbReference type="InterPro" id="IPR043502">
    <property type="entry name" value="DNA/RNA_pol_sf"/>
</dbReference>
<evidence type="ECO:0000259" key="12">
    <source>
        <dbReference type="PROSITE" id="PS51471"/>
    </source>
</evidence>
<evidence type="ECO:0000313" key="15">
    <source>
        <dbReference type="EMBL" id="UCJ00713.1"/>
    </source>
</evidence>
<dbReference type="SUPFAM" id="SSF56672">
    <property type="entry name" value="DNA/RNA polymerases"/>
    <property type="match status" value="1"/>
</dbReference>
<evidence type="ECO:0000256" key="4">
    <source>
        <dbReference type="ARBA" id="ARBA00022741"/>
    </source>
</evidence>
<feature type="domain" description="Alphavirus-like MT" evidence="14">
    <location>
        <begin position="66"/>
        <end position="241"/>
    </location>
</feature>
<dbReference type="PROSITE" id="PS51743">
    <property type="entry name" value="ALPHAVIRUS_MT"/>
    <property type="match status" value="1"/>
</dbReference>
<evidence type="ECO:0000256" key="7">
    <source>
        <dbReference type="ARBA" id="ARBA00022840"/>
    </source>
</evidence>
<keyword evidence="5" id="KW-0378">Hydrolase</keyword>
<keyword evidence="3" id="KW-0548">Nucleotidyltransferase</keyword>
<dbReference type="Pfam" id="PF00978">
    <property type="entry name" value="RdRP_2"/>
    <property type="match status" value="1"/>
</dbReference>
<keyword evidence="1" id="KW-0696">RNA-directed RNA polymerase</keyword>
<dbReference type="InterPro" id="IPR027351">
    <property type="entry name" value="(+)RNA_virus_helicase_core_dom"/>
</dbReference>
<dbReference type="GO" id="GO:0003724">
    <property type="term" value="F:RNA helicase activity"/>
    <property type="evidence" value="ECO:0007669"/>
    <property type="project" value="UniProtKB-EC"/>
</dbReference>
<evidence type="ECO:0000259" key="13">
    <source>
        <dbReference type="PROSITE" id="PS51657"/>
    </source>
</evidence>
<feature type="compositionally biased region" description="Basic and acidic residues" evidence="10">
    <location>
        <begin position="571"/>
        <end position="584"/>
    </location>
</feature>
<comment type="catalytic activity">
    <reaction evidence="9">
        <text>ATP + H2O = ADP + phosphate + H(+)</text>
        <dbReference type="Rhea" id="RHEA:13065"/>
        <dbReference type="ChEBI" id="CHEBI:15377"/>
        <dbReference type="ChEBI" id="CHEBI:15378"/>
        <dbReference type="ChEBI" id="CHEBI:30616"/>
        <dbReference type="ChEBI" id="CHEBI:43474"/>
        <dbReference type="ChEBI" id="CHEBI:456216"/>
        <dbReference type="EC" id="3.6.4.13"/>
    </reaction>
</comment>
<accession>A0A8K1ILX4</accession>
<dbReference type="CDD" id="cd23245">
    <property type="entry name" value="Betaflexiviridae_RdRp"/>
    <property type="match status" value="1"/>
</dbReference>
<dbReference type="GO" id="GO:0008174">
    <property type="term" value="F:mRNA methyltransferase activity"/>
    <property type="evidence" value="ECO:0007669"/>
    <property type="project" value="UniProtKB-UniRule"/>
</dbReference>
<dbReference type="InterPro" id="IPR027417">
    <property type="entry name" value="P-loop_NTPase"/>
</dbReference>
<dbReference type="EMBL" id="MZ440720">
    <property type="protein sequence ID" value="UCJ00713.1"/>
    <property type="molecule type" value="Genomic_RNA"/>
</dbReference>
<dbReference type="InterPro" id="IPR002588">
    <property type="entry name" value="Alphavirus-like_MT_dom"/>
</dbReference>
<dbReference type="PROSITE" id="PS50507">
    <property type="entry name" value="RDRP_SSRNA_POS"/>
    <property type="match status" value="1"/>
</dbReference>
<evidence type="ECO:0000256" key="5">
    <source>
        <dbReference type="ARBA" id="ARBA00022801"/>
    </source>
</evidence>
<evidence type="ECO:0000259" key="14">
    <source>
        <dbReference type="PROSITE" id="PS51743"/>
    </source>
</evidence>
<dbReference type="PROSITE" id="PS51471">
    <property type="entry name" value="FE2OG_OXY"/>
    <property type="match status" value="1"/>
</dbReference>
<evidence type="ECO:0000256" key="8">
    <source>
        <dbReference type="ARBA" id="ARBA00022953"/>
    </source>
</evidence>
<dbReference type="InterPro" id="IPR007094">
    <property type="entry name" value="RNA-dir_pol_PSvirus"/>
</dbReference>
<dbReference type="GO" id="GO:0016556">
    <property type="term" value="P:mRNA modification"/>
    <property type="evidence" value="ECO:0007669"/>
    <property type="project" value="InterPro"/>
</dbReference>
<dbReference type="GO" id="GO:0039694">
    <property type="term" value="P:viral RNA genome replication"/>
    <property type="evidence" value="ECO:0007669"/>
    <property type="project" value="InterPro"/>
</dbReference>
<evidence type="ECO:0000259" key="11">
    <source>
        <dbReference type="PROSITE" id="PS50507"/>
    </source>
</evidence>
<dbReference type="Gene3D" id="2.60.120.590">
    <property type="entry name" value="Alpha-ketoglutarate-dependent dioxygenase AlkB-like"/>
    <property type="match status" value="1"/>
</dbReference>
<keyword evidence="4" id="KW-0547">Nucleotide-binding</keyword>
<dbReference type="GO" id="GO:0006396">
    <property type="term" value="P:RNA processing"/>
    <property type="evidence" value="ECO:0007669"/>
    <property type="project" value="InterPro"/>
</dbReference>
<dbReference type="GO" id="GO:0006351">
    <property type="term" value="P:DNA-templated transcription"/>
    <property type="evidence" value="ECO:0007669"/>
    <property type="project" value="InterPro"/>
</dbReference>
<feature type="domain" description="RdRp catalytic" evidence="11">
    <location>
        <begin position="1472"/>
        <end position="1583"/>
    </location>
</feature>
<dbReference type="GO" id="GO:0005524">
    <property type="term" value="F:ATP binding"/>
    <property type="evidence" value="ECO:0007669"/>
    <property type="project" value="UniProtKB-KW"/>
</dbReference>
<protein>
    <submittedName>
        <fullName evidence="15">Replicase</fullName>
    </submittedName>
</protein>
<dbReference type="GO" id="GO:0016787">
    <property type="term" value="F:hydrolase activity"/>
    <property type="evidence" value="ECO:0007669"/>
    <property type="project" value="UniProtKB-KW"/>
</dbReference>
<dbReference type="PROSITE" id="PS51657">
    <property type="entry name" value="PSRV_HELICASE"/>
    <property type="match status" value="1"/>
</dbReference>
<evidence type="ECO:0000256" key="9">
    <source>
        <dbReference type="ARBA" id="ARBA00047984"/>
    </source>
</evidence>
<evidence type="ECO:0000256" key="3">
    <source>
        <dbReference type="ARBA" id="ARBA00022695"/>
    </source>
</evidence>
<dbReference type="InterPro" id="IPR001788">
    <property type="entry name" value="RNA-dep_RNA_pol_alsuvir"/>
</dbReference>
<feature type="domain" description="(+)RNA virus helicase C-terminal" evidence="13">
    <location>
        <begin position="895"/>
        <end position="1183"/>
    </location>
</feature>
<feature type="domain" description="Fe2OG dioxygenase" evidence="12">
    <location>
        <begin position="648"/>
        <end position="741"/>
    </location>
</feature>
<name>A0A8K1ILX4_9VIRU</name>
<keyword evidence="8" id="KW-0693">Viral RNA replication</keyword>
<keyword evidence="6" id="KW-0347">Helicase</keyword>
<dbReference type="Pfam" id="PF01443">
    <property type="entry name" value="Viral_helicase1"/>
    <property type="match status" value="1"/>
</dbReference>
<feature type="region of interest" description="Disordered" evidence="10">
    <location>
        <begin position="558"/>
        <end position="584"/>
    </location>
</feature>
<dbReference type="SUPFAM" id="SSF51197">
    <property type="entry name" value="Clavaminate synthase-like"/>
    <property type="match status" value="1"/>
</dbReference>